<dbReference type="Pfam" id="PF13519">
    <property type="entry name" value="VWA_2"/>
    <property type="match status" value="1"/>
</dbReference>
<dbReference type="Gene3D" id="3.40.50.410">
    <property type="entry name" value="von Willebrand factor, type A domain"/>
    <property type="match status" value="1"/>
</dbReference>
<evidence type="ECO:0000313" key="3">
    <source>
        <dbReference type="EMBL" id="OIR12403.1"/>
    </source>
</evidence>
<keyword evidence="1" id="KW-0472">Membrane</keyword>
<feature type="transmembrane region" description="Helical" evidence="1">
    <location>
        <begin position="292"/>
        <end position="309"/>
    </location>
</feature>
<feature type="domain" description="VWFA" evidence="2">
    <location>
        <begin position="46"/>
        <end position="162"/>
    </location>
</feature>
<name>A0A1J5SWR8_9ZZZZ</name>
<dbReference type="InterPro" id="IPR002035">
    <property type="entry name" value="VWF_A"/>
</dbReference>
<comment type="caution">
    <text evidence="3">The sequence shown here is derived from an EMBL/GenBank/DDBJ whole genome shotgun (WGS) entry which is preliminary data.</text>
</comment>
<accession>A0A1J5SWR8</accession>
<reference evidence="3" key="1">
    <citation type="submission" date="2016-10" db="EMBL/GenBank/DDBJ databases">
        <title>Sequence of Gallionella enrichment culture.</title>
        <authorList>
            <person name="Poehlein A."/>
            <person name="Muehling M."/>
            <person name="Daniel R."/>
        </authorList>
    </citation>
    <scope>NUCLEOTIDE SEQUENCE</scope>
</reference>
<evidence type="ECO:0000259" key="2">
    <source>
        <dbReference type="Pfam" id="PF13519"/>
    </source>
</evidence>
<protein>
    <recommendedName>
        <fullName evidence="2">VWFA domain-containing protein</fullName>
    </recommendedName>
</protein>
<keyword evidence="1" id="KW-1133">Transmembrane helix</keyword>
<dbReference type="InterPro" id="IPR036465">
    <property type="entry name" value="vWFA_dom_sf"/>
</dbReference>
<dbReference type="AlphaFoldDB" id="A0A1J5SWR8"/>
<dbReference type="SUPFAM" id="SSF53300">
    <property type="entry name" value="vWA-like"/>
    <property type="match status" value="1"/>
</dbReference>
<sequence>MTAMHKLFNYFRHRHDAALLSGALLLLIIALFNPKIPVKRDIYSYLFVTDISQSMNVVDKTLNGKPVSRMVFMQDTLHKLIGELPCGTNVSIGLFAGVSVAALYTPIEVCENFDAINDTIDHLDWRTAWSGNSRVRSSMLTLAKTIRSFPEPTQVVYFTDGEEAPKLHIFNTQDLTTFQGGEGWLFVGIGSEKGTAIPKLDEHNQLIGYWSAESFAMQPGIAQISESNLGVRDDNVASSEGGRYVSKLDEAYLKSLSKEVNGNYVRGDSVQDVLSAMKQQKPARRDTAGFEVRWILAGLAGILFILAYTPKHPIQALQKQLRTFINRYRSSKKTGASS</sequence>
<dbReference type="EMBL" id="MLJW01000017">
    <property type="protein sequence ID" value="OIR12403.1"/>
    <property type="molecule type" value="Genomic_DNA"/>
</dbReference>
<keyword evidence="1" id="KW-0812">Transmembrane</keyword>
<gene>
    <name evidence="3" type="ORF">GALL_61020</name>
</gene>
<organism evidence="3">
    <name type="scientific">mine drainage metagenome</name>
    <dbReference type="NCBI Taxonomy" id="410659"/>
    <lineage>
        <taxon>unclassified sequences</taxon>
        <taxon>metagenomes</taxon>
        <taxon>ecological metagenomes</taxon>
    </lineage>
</organism>
<evidence type="ECO:0000256" key="1">
    <source>
        <dbReference type="SAM" id="Phobius"/>
    </source>
</evidence>
<proteinExistence type="predicted"/>